<dbReference type="GO" id="GO:0047646">
    <property type="term" value="F:alkanal monooxygenase (FMN-linked) activity"/>
    <property type="evidence" value="ECO:0007669"/>
    <property type="project" value="UniProtKB-EC"/>
</dbReference>
<keyword evidence="2" id="KW-0503">Monooxygenase</keyword>
<dbReference type="SUPFAM" id="SSF51679">
    <property type="entry name" value="Bacterial luciferase-like"/>
    <property type="match status" value="1"/>
</dbReference>
<dbReference type="InterPro" id="IPR036661">
    <property type="entry name" value="Luciferase-like_sf"/>
</dbReference>
<gene>
    <name evidence="2" type="ORF">FM110_09060</name>
</gene>
<keyword evidence="3" id="KW-1185">Reference proteome</keyword>
<name>A0A1X6X4M9_9MICO</name>
<dbReference type="AlphaFoldDB" id="A0A1X6X4M9"/>
<sequence length="351" mass="37242">MSESRPGGLSISFLCAVDHGGVEETSPAARTAALEASLDLFALADELGYDAGYVRARHLQSPLASPLLFLAAAGQRARRMDLGTAVIPLWFENPARLAEDLATTDLLLGGRLRAGLSSGYSAQLAPYVDAFGITETDPQERVDRVLAKTLDLLDGTIVATADAHVEDIEPGSSLRIQPQVRGLRSRLAYGAGGPARAARAGAQGLGLQLATLQPDDGTQRTFEDLQLEAIAAYREASREAGHGEGRVAVSRQVVPVADEDELERFLTLLPRERSVDPADGEHRGREIGGGRAVFSRVVLDTPDVVAEALTSDRAVAAADELILALPFQGRPDESARALTTFAHEVAPQLRG</sequence>
<evidence type="ECO:0000259" key="1">
    <source>
        <dbReference type="Pfam" id="PF00296"/>
    </source>
</evidence>
<dbReference type="Gene3D" id="3.20.20.30">
    <property type="entry name" value="Luciferase-like domain"/>
    <property type="match status" value="1"/>
</dbReference>
<dbReference type="GO" id="GO:0005829">
    <property type="term" value="C:cytosol"/>
    <property type="evidence" value="ECO:0007669"/>
    <property type="project" value="TreeGrafter"/>
</dbReference>
<protein>
    <submittedName>
        <fullName evidence="2">Alkanal monooxygenase alpha chain</fullName>
        <ecNumber evidence="2">1.14.14.3</ecNumber>
    </submittedName>
</protein>
<dbReference type="Pfam" id="PF00296">
    <property type="entry name" value="Bac_luciferase"/>
    <property type="match status" value="1"/>
</dbReference>
<dbReference type="PANTHER" id="PTHR30137:SF15">
    <property type="entry name" value="BLL6902 PROTEIN"/>
    <property type="match status" value="1"/>
</dbReference>
<keyword evidence="2" id="KW-0560">Oxidoreductase</keyword>
<reference evidence="2 3" key="1">
    <citation type="submission" date="2017-02" db="EMBL/GenBank/DDBJ databases">
        <authorList>
            <person name="Peterson S.W."/>
        </authorList>
    </citation>
    <scope>NUCLEOTIDE SEQUENCE [LARGE SCALE GENOMIC DNA]</scope>
    <source>
        <strain evidence="2 3">CIP104813</strain>
    </source>
</reference>
<dbReference type="OrthoDB" id="7903015at2"/>
<dbReference type="InterPro" id="IPR011251">
    <property type="entry name" value="Luciferase-like_dom"/>
</dbReference>
<dbReference type="RefSeq" id="WP_087104454.1">
    <property type="nucleotide sequence ID" value="NZ_FWFG01000081.1"/>
</dbReference>
<feature type="domain" description="Luciferase-like" evidence="1">
    <location>
        <begin position="28"/>
        <end position="263"/>
    </location>
</feature>
<dbReference type="EMBL" id="FWFG01000081">
    <property type="protein sequence ID" value="SLM92977.1"/>
    <property type="molecule type" value="Genomic_DNA"/>
</dbReference>
<evidence type="ECO:0000313" key="3">
    <source>
        <dbReference type="Proteomes" id="UP000195981"/>
    </source>
</evidence>
<dbReference type="PANTHER" id="PTHR30137">
    <property type="entry name" value="LUCIFERASE-LIKE MONOOXYGENASE"/>
    <property type="match status" value="1"/>
</dbReference>
<proteinExistence type="predicted"/>
<accession>A0A1X6X4M9</accession>
<evidence type="ECO:0000313" key="2">
    <source>
        <dbReference type="EMBL" id="SLM92977.1"/>
    </source>
</evidence>
<dbReference type="EC" id="1.14.14.3" evidence="2"/>
<dbReference type="Proteomes" id="UP000195981">
    <property type="component" value="Unassembled WGS sequence"/>
</dbReference>
<dbReference type="InterPro" id="IPR050766">
    <property type="entry name" value="Bact_Lucif_Oxidored"/>
</dbReference>
<organism evidence="2 3">
    <name type="scientific">Brachybacterium nesterenkovii</name>
    <dbReference type="NCBI Taxonomy" id="47847"/>
    <lineage>
        <taxon>Bacteria</taxon>
        <taxon>Bacillati</taxon>
        <taxon>Actinomycetota</taxon>
        <taxon>Actinomycetes</taxon>
        <taxon>Micrococcales</taxon>
        <taxon>Dermabacteraceae</taxon>
        <taxon>Brachybacterium</taxon>
    </lineage>
</organism>